<dbReference type="CDD" id="cd00293">
    <property type="entry name" value="USP-like"/>
    <property type="match status" value="1"/>
</dbReference>
<gene>
    <name evidence="3" type="ORF">QQF73_04770</name>
</gene>
<dbReference type="PANTHER" id="PTHR46268:SF6">
    <property type="entry name" value="UNIVERSAL STRESS PROTEIN UP12"/>
    <property type="match status" value="1"/>
</dbReference>
<evidence type="ECO:0000256" key="1">
    <source>
        <dbReference type="ARBA" id="ARBA00008791"/>
    </source>
</evidence>
<dbReference type="Proteomes" id="UP001223547">
    <property type="component" value="Unassembled WGS sequence"/>
</dbReference>
<comment type="caution">
    <text evidence="3">The sequence shown here is derived from an EMBL/GenBank/DDBJ whole genome shotgun (WGS) entry which is preliminary data.</text>
</comment>
<reference evidence="3 4" key="1">
    <citation type="submission" date="2023-05" db="EMBL/GenBank/DDBJ databases">
        <title>Marinobacter albus sp. nov., a marine bacterium isolated from sand in a coastal intertidal zone of huludao.</title>
        <authorList>
            <person name="Deng T."/>
        </authorList>
    </citation>
    <scope>NUCLEOTIDE SEQUENCE [LARGE SCALE GENOMIC DNA]</scope>
    <source>
        <strain evidence="3 4">M216</strain>
    </source>
</reference>
<evidence type="ECO:0000313" key="4">
    <source>
        <dbReference type="Proteomes" id="UP001223547"/>
    </source>
</evidence>
<accession>A0ABT7H9B8</accession>
<dbReference type="RefSeq" id="WP_219866597.1">
    <property type="nucleotide sequence ID" value="NZ_JASSQD010000001.1"/>
</dbReference>
<dbReference type="PANTHER" id="PTHR46268">
    <property type="entry name" value="STRESS RESPONSE PROTEIN NHAX"/>
    <property type="match status" value="1"/>
</dbReference>
<evidence type="ECO:0000259" key="2">
    <source>
        <dbReference type="Pfam" id="PF00582"/>
    </source>
</evidence>
<organism evidence="3 4">
    <name type="scientific">Marinobacter albus</name>
    <dbReference type="NCBI Taxonomy" id="3030833"/>
    <lineage>
        <taxon>Bacteria</taxon>
        <taxon>Pseudomonadati</taxon>
        <taxon>Pseudomonadota</taxon>
        <taxon>Gammaproteobacteria</taxon>
        <taxon>Pseudomonadales</taxon>
        <taxon>Marinobacteraceae</taxon>
        <taxon>Marinobacter</taxon>
    </lineage>
</organism>
<dbReference type="EMBL" id="JASSQD010000001">
    <property type="protein sequence ID" value="MDK9556929.1"/>
    <property type="molecule type" value="Genomic_DNA"/>
</dbReference>
<protein>
    <submittedName>
        <fullName evidence="3">Universal stress protein</fullName>
    </submittedName>
</protein>
<sequence>MDKDSPSIVVACDESVHSLNAAKMAAELADAMGHPLKLLTVYPASKESVLVISGVEHSEIEAGKHDYSRKVFDAAKDAIRGRTDAAEEVLLSGDPAHEILEYMNAHPGTHLVLGRRGHSLVRSLTLGSVSEKIVRHAHGAVTVVGA</sequence>
<dbReference type="InterPro" id="IPR014729">
    <property type="entry name" value="Rossmann-like_a/b/a_fold"/>
</dbReference>
<dbReference type="Pfam" id="PF00582">
    <property type="entry name" value="Usp"/>
    <property type="match status" value="1"/>
</dbReference>
<dbReference type="InterPro" id="IPR006016">
    <property type="entry name" value="UspA"/>
</dbReference>
<name>A0ABT7H9B8_9GAMM</name>
<dbReference type="PRINTS" id="PR01438">
    <property type="entry name" value="UNVRSLSTRESS"/>
</dbReference>
<feature type="domain" description="UspA" evidence="2">
    <location>
        <begin position="8"/>
        <end position="144"/>
    </location>
</feature>
<comment type="similarity">
    <text evidence="1">Belongs to the universal stress protein A family.</text>
</comment>
<keyword evidence="4" id="KW-1185">Reference proteome</keyword>
<dbReference type="InterPro" id="IPR006015">
    <property type="entry name" value="Universal_stress_UspA"/>
</dbReference>
<dbReference type="Gene3D" id="3.40.50.620">
    <property type="entry name" value="HUPs"/>
    <property type="match status" value="1"/>
</dbReference>
<dbReference type="SUPFAM" id="SSF52402">
    <property type="entry name" value="Adenine nucleotide alpha hydrolases-like"/>
    <property type="match status" value="1"/>
</dbReference>
<proteinExistence type="inferred from homology"/>
<evidence type="ECO:0000313" key="3">
    <source>
        <dbReference type="EMBL" id="MDK9556929.1"/>
    </source>
</evidence>